<name>A0AAE0ZKW1_9GAST</name>
<sequence length="157" mass="17236">MAHIDFLVTSNFTFIKFHAESLESMAVVNLRLALVDWTPSQDVLVGGQTQDPQSVSNGLPTELSYQILSALACWTFWPLLVIPNSTQRGTGKVRKFSITILLSVCSSSALELWDDAMYRDKSPSIDAPKSSPPNQLAAKTAAAQQRGFVSPISLHYH</sequence>
<protein>
    <submittedName>
        <fullName evidence="1">Uncharacterized protein</fullName>
    </submittedName>
</protein>
<keyword evidence="2" id="KW-1185">Reference proteome</keyword>
<comment type="caution">
    <text evidence="1">The sequence shown here is derived from an EMBL/GenBank/DDBJ whole genome shotgun (WGS) entry which is preliminary data.</text>
</comment>
<organism evidence="1 2">
    <name type="scientific">Elysia crispata</name>
    <name type="common">lettuce slug</name>
    <dbReference type="NCBI Taxonomy" id="231223"/>
    <lineage>
        <taxon>Eukaryota</taxon>
        <taxon>Metazoa</taxon>
        <taxon>Spiralia</taxon>
        <taxon>Lophotrochozoa</taxon>
        <taxon>Mollusca</taxon>
        <taxon>Gastropoda</taxon>
        <taxon>Heterobranchia</taxon>
        <taxon>Euthyneura</taxon>
        <taxon>Panpulmonata</taxon>
        <taxon>Sacoglossa</taxon>
        <taxon>Placobranchoidea</taxon>
        <taxon>Plakobranchidae</taxon>
        <taxon>Elysia</taxon>
    </lineage>
</organism>
<reference evidence="1" key="1">
    <citation type="journal article" date="2023" name="G3 (Bethesda)">
        <title>A reference genome for the long-term kleptoplast-retaining sea slug Elysia crispata morphotype clarki.</title>
        <authorList>
            <person name="Eastman K.E."/>
            <person name="Pendleton A.L."/>
            <person name="Shaikh M.A."/>
            <person name="Suttiyut T."/>
            <person name="Ogas R."/>
            <person name="Tomko P."/>
            <person name="Gavelis G."/>
            <person name="Widhalm J.R."/>
            <person name="Wisecaver J.H."/>
        </authorList>
    </citation>
    <scope>NUCLEOTIDE SEQUENCE</scope>
    <source>
        <strain evidence="1">ECLA1</strain>
    </source>
</reference>
<evidence type="ECO:0000313" key="1">
    <source>
        <dbReference type="EMBL" id="KAK3771138.1"/>
    </source>
</evidence>
<dbReference type="AlphaFoldDB" id="A0AAE0ZKW1"/>
<accession>A0AAE0ZKW1</accession>
<proteinExistence type="predicted"/>
<dbReference type="EMBL" id="JAWDGP010003771">
    <property type="protein sequence ID" value="KAK3771138.1"/>
    <property type="molecule type" value="Genomic_DNA"/>
</dbReference>
<dbReference type="Proteomes" id="UP001283361">
    <property type="component" value="Unassembled WGS sequence"/>
</dbReference>
<evidence type="ECO:0000313" key="2">
    <source>
        <dbReference type="Proteomes" id="UP001283361"/>
    </source>
</evidence>
<gene>
    <name evidence="1" type="ORF">RRG08_034154</name>
</gene>